<evidence type="ECO:0000313" key="2">
    <source>
        <dbReference type="EMBL" id="API59852.1"/>
    </source>
</evidence>
<proteinExistence type="predicted"/>
<dbReference type="InterPro" id="IPR019401">
    <property type="entry name" value="Znf_CHCC"/>
</dbReference>
<gene>
    <name evidence="2" type="ORF">BSL82_11430</name>
</gene>
<evidence type="ECO:0000259" key="1">
    <source>
        <dbReference type="Pfam" id="PF10276"/>
    </source>
</evidence>
<keyword evidence="3" id="KW-1185">Reference proteome</keyword>
<dbReference type="STRING" id="1921510.BSL82_11430"/>
<dbReference type="Gene3D" id="2.60.260.40">
    <property type="entry name" value="q5lls5 like domains"/>
    <property type="match status" value="1"/>
</dbReference>
<feature type="domain" description="Zinc finger CHCC-type" evidence="1">
    <location>
        <begin position="14"/>
        <end position="48"/>
    </location>
</feature>
<dbReference type="KEGG" id="sphj:BSL82_11430"/>
<dbReference type="EMBL" id="CP018221">
    <property type="protein sequence ID" value="API59852.1"/>
    <property type="molecule type" value="Genomic_DNA"/>
</dbReference>
<sequence length="63" mass="6700">MIPPPEIIRVETARVACDGDGGPLGHPRVFLQIDEKGFVDCGYCDRRFVLGGGVADRAQGEAA</sequence>
<evidence type="ECO:0000313" key="3">
    <source>
        <dbReference type="Proteomes" id="UP000182063"/>
    </source>
</evidence>
<accession>A0A1L3ZW47</accession>
<dbReference type="AlphaFoldDB" id="A0A1L3ZW47"/>
<dbReference type="RefSeq" id="WP_072597642.1">
    <property type="nucleotide sequence ID" value="NZ_CP018221.1"/>
</dbReference>
<dbReference type="Pfam" id="PF10276">
    <property type="entry name" value="zf-CHCC"/>
    <property type="match status" value="1"/>
</dbReference>
<reference evidence="3" key="1">
    <citation type="submission" date="2016-11" db="EMBL/GenBank/DDBJ databases">
        <title>Complete Genome Sequence of alachlor-degrading Sphingomonas sp. strain JJ-A5.</title>
        <authorList>
            <person name="Lee H."/>
            <person name="Ka J.-O."/>
        </authorList>
    </citation>
    <scope>NUCLEOTIDE SEQUENCE [LARGE SCALE GENOMIC DNA]</scope>
    <source>
        <strain evidence="3">JJ-A5</strain>
    </source>
</reference>
<dbReference type="OrthoDB" id="7391570at2"/>
<protein>
    <recommendedName>
        <fullName evidence="1">Zinc finger CHCC-type domain-containing protein</fullName>
    </recommendedName>
</protein>
<name>A0A1L3ZW47_9SPHN</name>
<dbReference type="Proteomes" id="UP000182063">
    <property type="component" value="Chromosome"/>
</dbReference>
<organism evidence="2 3">
    <name type="scientific">Tardibacter chloracetimidivorans</name>
    <dbReference type="NCBI Taxonomy" id="1921510"/>
    <lineage>
        <taxon>Bacteria</taxon>
        <taxon>Pseudomonadati</taxon>
        <taxon>Pseudomonadota</taxon>
        <taxon>Alphaproteobacteria</taxon>
        <taxon>Sphingomonadales</taxon>
        <taxon>Sphingomonadaceae</taxon>
        <taxon>Tardibacter</taxon>
    </lineage>
</organism>